<feature type="region of interest" description="Disordered" evidence="1">
    <location>
        <begin position="342"/>
        <end position="395"/>
    </location>
</feature>
<feature type="compositionally biased region" description="Low complexity" evidence="1">
    <location>
        <begin position="16"/>
        <end position="50"/>
    </location>
</feature>
<feature type="compositionally biased region" description="Polar residues" evidence="1">
    <location>
        <begin position="64"/>
        <end position="74"/>
    </location>
</feature>
<dbReference type="SUPFAM" id="SSF54236">
    <property type="entry name" value="Ubiquitin-like"/>
    <property type="match status" value="1"/>
</dbReference>
<dbReference type="InParanoid" id="A0A5C3PQ58"/>
<evidence type="ECO:0000256" key="1">
    <source>
        <dbReference type="SAM" id="MobiDB-lite"/>
    </source>
</evidence>
<dbReference type="InterPro" id="IPR029071">
    <property type="entry name" value="Ubiquitin-like_domsf"/>
</dbReference>
<proteinExistence type="predicted"/>
<dbReference type="STRING" id="1314778.A0A5C3PQ58"/>
<feature type="compositionally biased region" description="Basic residues" evidence="1">
    <location>
        <begin position="104"/>
        <end position="113"/>
    </location>
</feature>
<reference evidence="2 3" key="1">
    <citation type="journal article" date="2019" name="Nat. Ecol. Evol.">
        <title>Megaphylogeny resolves global patterns of mushroom evolution.</title>
        <authorList>
            <person name="Varga T."/>
            <person name="Krizsan K."/>
            <person name="Foldi C."/>
            <person name="Dima B."/>
            <person name="Sanchez-Garcia M."/>
            <person name="Sanchez-Ramirez S."/>
            <person name="Szollosi G.J."/>
            <person name="Szarkandi J.G."/>
            <person name="Papp V."/>
            <person name="Albert L."/>
            <person name="Andreopoulos W."/>
            <person name="Angelini C."/>
            <person name="Antonin V."/>
            <person name="Barry K.W."/>
            <person name="Bougher N.L."/>
            <person name="Buchanan P."/>
            <person name="Buyck B."/>
            <person name="Bense V."/>
            <person name="Catcheside P."/>
            <person name="Chovatia M."/>
            <person name="Cooper J."/>
            <person name="Damon W."/>
            <person name="Desjardin D."/>
            <person name="Finy P."/>
            <person name="Geml J."/>
            <person name="Haridas S."/>
            <person name="Hughes K."/>
            <person name="Justo A."/>
            <person name="Karasinski D."/>
            <person name="Kautmanova I."/>
            <person name="Kiss B."/>
            <person name="Kocsube S."/>
            <person name="Kotiranta H."/>
            <person name="LaButti K.M."/>
            <person name="Lechner B.E."/>
            <person name="Liimatainen K."/>
            <person name="Lipzen A."/>
            <person name="Lukacs Z."/>
            <person name="Mihaltcheva S."/>
            <person name="Morgado L.N."/>
            <person name="Niskanen T."/>
            <person name="Noordeloos M.E."/>
            <person name="Ohm R.A."/>
            <person name="Ortiz-Santana B."/>
            <person name="Ovrebo C."/>
            <person name="Racz N."/>
            <person name="Riley R."/>
            <person name="Savchenko A."/>
            <person name="Shiryaev A."/>
            <person name="Soop K."/>
            <person name="Spirin V."/>
            <person name="Szebenyi C."/>
            <person name="Tomsovsky M."/>
            <person name="Tulloss R.E."/>
            <person name="Uehling J."/>
            <person name="Grigoriev I.V."/>
            <person name="Vagvolgyi C."/>
            <person name="Papp T."/>
            <person name="Martin F.M."/>
            <person name="Miettinen O."/>
            <person name="Hibbett D.S."/>
            <person name="Nagy L.G."/>
        </authorList>
    </citation>
    <scope>NUCLEOTIDE SEQUENCE [LARGE SCALE GENOMIC DNA]</scope>
    <source>
        <strain evidence="2 3">HHB13444</strain>
    </source>
</reference>
<feature type="compositionally biased region" description="Basic and acidic residues" evidence="1">
    <location>
        <begin position="114"/>
        <end position="128"/>
    </location>
</feature>
<gene>
    <name evidence="2" type="ORF">K466DRAFT_582436</name>
</gene>
<dbReference type="AlphaFoldDB" id="A0A5C3PQ58"/>
<dbReference type="Gene3D" id="3.10.20.90">
    <property type="entry name" value="Phosphatidylinositol 3-kinase Catalytic Subunit, Chain A, domain 1"/>
    <property type="match status" value="1"/>
</dbReference>
<feature type="region of interest" description="Disordered" evidence="1">
    <location>
        <begin position="1"/>
        <end position="177"/>
    </location>
</feature>
<feature type="compositionally biased region" description="Low complexity" evidence="1">
    <location>
        <begin position="372"/>
        <end position="381"/>
    </location>
</feature>
<organism evidence="2 3">
    <name type="scientific">Polyporus arcularius HHB13444</name>
    <dbReference type="NCBI Taxonomy" id="1314778"/>
    <lineage>
        <taxon>Eukaryota</taxon>
        <taxon>Fungi</taxon>
        <taxon>Dikarya</taxon>
        <taxon>Basidiomycota</taxon>
        <taxon>Agaricomycotina</taxon>
        <taxon>Agaricomycetes</taxon>
        <taxon>Polyporales</taxon>
        <taxon>Polyporaceae</taxon>
        <taxon>Polyporus</taxon>
    </lineage>
</organism>
<feature type="compositionally biased region" description="Polar residues" evidence="1">
    <location>
        <begin position="151"/>
        <end position="162"/>
    </location>
</feature>
<sequence>MSATTTRPKPRPRPRAPATASLTTAVPSSSSGPSSAGSATQSQAQAALQTIEDEDALFLRNRTRTPQAWKQLSRMTEAKETRKRKSSASNSSDEENRGSSPRANNRRKKSQSKKKNDDLPDWTKKMPKEIVLSSDSDSDSDILVEAKSRKSANGAQELSPQSKSKRARSRSITPPPALPQYAIQRAQAAVEQLVGSVPRAVTPTYEADESTDNIALDPELASIARRVQSEALRGDTPETDFGGPEEVKLKVVWRPHPLDPDGRGNSWGVTQKRHANFYKMFDEIADLASVRVENMVVCYEGKRVFASSNPHSIGIWAEAELEACDKRTYDYLKEHKRMRSPSAAPFFPHVGDDSRRSPSRARSLSIEELSDSDVAPAASSPPKEENSNTFHLTVRSERTKDKDITLVVRPTTKCGAIVRAFLKKAGFEAEYPVNGAPAKGRGRGKAAAKVPALSVDGDRMDSDVEIGEADLEDGDQVEVVGL</sequence>
<dbReference type="EMBL" id="ML211010">
    <property type="protein sequence ID" value="TFK91875.1"/>
    <property type="molecule type" value="Genomic_DNA"/>
</dbReference>
<keyword evidence="3" id="KW-1185">Reference proteome</keyword>
<dbReference type="Proteomes" id="UP000308197">
    <property type="component" value="Unassembled WGS sequence"/>
</dbReference>
<evidence type="ECO:0000313" key="3">
    <source>
        <dbReference type="Proteomes" id="UP000308197"/>
    </source>
</evidence>
<protein>
    <recommendedName>
        <fullName evidence="4">Rad60/SUMO-like domain-containing protein</fullName>
    </recommendedName>
</protein>
<evidence type="ECO:0000313" key="2">
    <source>
        <dbReference type="EMBL" id="TFK91875.1"/>
    </source>
</evidence>
<feature type="region of interest" description="Disordered" evidence="1">
    <location>
        <begin position="438"/>
        <end position="461"/>
    </location>
</feature>
<name>A0A5C3PQ58_9APHY</name>
<evidence type="ECO:0008006" key="4">
    <source>
        <dbReference type="Google" id="ProtNLM"/>
    </source>
</evidence>
<accession>A0A5C3PQ58</accession>